<keyword evidence="5" id="KW-0720">Serine protease</keyword>
<proteinExistence type="inferred from homology"/>
<dbReference type="InterPro" id="IPR040449">
    <property type="entry name" value="Peptidase_S66_N"/>
</dbReference>
<dbReference type="PANTHER" id="PTHR30237:SF2">
    <property type="entry name" value="MUREIN TETRAPEPTIDE CARBOXYPEPTIDASE"/>
    <property type="match status" value="1"/>
</dbReference>
<sequence length="311" mass="34529">MQSLAYKLLTPGATVDIIAPAGGCAPESLIQIKTLLKNWQLTPRISPELLGEDLLCANTDENRFKQLQEALFNAESSAVWCVRGGYGCTRLIPELLKLKAPKANKLFIGFSDITTLHLFLQQQWHWQTLHGPSANQVAHDRIDATSIQEFKKLIFGELNQLAFSLVPLNTKHAIPIKAPITGGTLTLIQTSLGTPWQIDTKNKILFLEEVNESAYRVDRMLQHLQHSGILQNVKAILFGDFIAPQENKDSTLIQSVLARFANEQPVPVLHIPGIGHGKTNRSLPLGANTELNLDKKQLIITIRLNNHAKPL</sequence>
<dbReference type="InterPro" id="IPR027478">
    <property type="entry name" value="LdcA_N"/>
</dbReference>
<dbReference type="Gene3D" id="3.50.30.60">
    <property type="entry name" value="LD-carboxypeptidase A C-terminal domain-like"/>
    <property type="match status" value="1"/>
</dbReference>
<dbReference type="Pfam" id="PF17676">
    <property type="entry name" value="Peptidase_S66C"/>
    <property type="match status" value="1"/>
</dbReference>
<evidence type="ECO:0000256" key="6">
    <source>
        <dbReference type="PIRSR" id="PIRSR028757-1"/>
    </source>
</evidence>
<dbReference type="InterPro" id="IPR027461">
    <property type="entry name" value="Carboxypeptidase_A_C_sf"/>
</dbReference>
<comment type="similarity">
    <text evidence="1">Belongs to the peptidase S66 family.</text>
</comment>
<evidence type="ECO:0000259" key="7">
    <source>
        <dbReference type="Pfam" id="PF02016"/>
    </source>
</evidence>
<dbReference type="InterPro" id="IPR003507">
    <property type="entry name" value="S66_fam"/>
</dbReference>
<feature type="active site" description="Nucleophile" evidence="6">
    <location>
        <position position="111"/>
    </location>
</feature>
<evidence type="ECO:0000313" key="10">
    <source>
        <dbReference type="Proteomes" id="UP000282483"/>
    </source>
</evidence>
<name>A0A2Z5UTB5_9COXI</name>
<dbReference type="SUPFAM" id="SSF52317">
    <property type="entry name" value="Class I glutamine amidotransferase-like"/>
    <property type="match status" value="1"/>
</dbReference>
<dbReference type="OrthoDB" id="9807329at2"/>
<dbReference type="KEGG" id="rvi:RVIR1_03230"/>
<gene>
    <name evidence="9" type="primary">mccF</name>
    <name evidence="9" type="ORF">RVIR1_03230</name>
</gene>
<organism evidence="9 10">
    <name type="scientific">Candidatus Rickettsiella viridis</name>
    <dbReference type="NCBI Taxonomy" id="676208"/>
    <lineage>
        <taxon>Bacteria</taxon>
        <taxon>Pseudomonadati</taxon>
        <taxon>Pseudomonadota</taxon>
        <taxon>Gammaproteobacteria</taxon>
        <taxon>Legionellales</taxon>
        <taxon>Coxiellaceae</taxon>
        <taxon>Rickettsiella</taxon>
    </lineage>
</organism>
<dbReference type="Gene3D" id="3.40.50.10740">
    <property type="entry name" value="Class I glutamine amidotransferase-like"/>
    <property type="match status" value="1"/>
</dbReference>
<evidence type="ECO:0000313" key="9">
    <source>
        <dbReference type="EMBL" id="BBB14846.1"/>
    </source>
</evidence>
<feature type="active site" description="Charge relay system" evidence="6">
    <location>
        <position position="208"/>
    </location>
</feature>
<feature type="domain" description="LD-carboxypeptidase C-terminal" evidence="8">
    <location>
        <begin position="179"/>
        <end position="291"/>
    </location>
</feature>
<dbReference type="CDD" id="cd07025">
    <property type="entry name" value="Peptidase_S66"/>
    <property type="match status" value="1"/>
</dbReference>
<evidence type="ECO:0000256" key="4">
    <source>
        <dbReference type="ARBA" id="ARBA00022801"/>
    </source>
</evidence>
<dbReference type="Proteomes" id="UP000282483">
    <property type="component" value="Chromosome"/>
</dbReference>
<feature type="active site" description="Charge relay system" evidence="6">
    <location>
        <position position="276"/>
    </location>
</feature>
<reference evidence="9 10" key="1">
    <citation type="submission" date="2017-03" db="EMBL/GenBank/DDBJ databases">
        <title>The genome sequence of Candidatus Rickettsiella viridis.</title>
        <authorList>
            <person name="Nikoh N."/>
            <person name="Tsuchida T."/>
            <person name="Yamaguchi K."/>
            <person name="Maeda T."/>
            <person name="Shigenobu S."/>
            <person name="Fukatsu T."/>
        </authorList>
    </citation>
    <scope>NUCLEOTIDE SEQUENCE [LARGE SCALE GENOMIC DNA]</scope>
    <source>
        <strain evidence="9 10">Ap-RA04</strain>
    </source>
</reference>
<keyword evidence="4" id="KW-0378">Hydrolase</keyword>
<evidence type="ECO:0000256" key="5">
    <source>
        <dbReference type="ARBA" id="ARBA00022825"/>
    </source>
</evidence>
<dbReference type="GO" id="GO:0008236">
    <property type="term" value="F:serine-type peptidase activity"/>
    <property type="evidence" value="ECO:0007669"/>
    <property type="project" value="UniProtKB-KW"/>
</dbReference>
<evidence type="ECO:0000256" key="1">
    <source>
        <dbReference type="ARBA" id="ARBA00010233"/>
    </source>
</evidence>
<dbReference type="AlphaFoldDB" id="A0A2Z5UTB5"/>
<dbReference type="InterPro" id="IPR029062">
    <property type="entry name" value="Class_I_gatase-like"/>
</dbReference>
<dbReference type="InterPro" id="IPR040921">
    <property type="entry name" value="Peptidase_S66C"/>
</dbReference>
<dbReference type="GO" id="GO:0004180">
    <property type="term" value="F:carboxypeptidase activity"/>
    <property type="evidence" value="ECO:0007669"/>
    <property type="project" value="UniProtKB-KW"/>
</dbReference>
<dbReference type="RefSeq" id="WP_126322358.1">
    <property type="nucleotide sequence ID" value="NZ_AP018005.1"/>
</dbReference>
<keyword evidence="10" id="KW-1185">Reference proteome</keyword>
<dbReference type="EMBL" id="AP018005">
    <property type="protein sequence ID" value="BBB14846.1"/>
    <property type="molecule type" value="Genomic_DNA"/>
</dbReference>
<dbReference type="PIRSF" id="PIRSF028757">
    <property type="entry name" value="LD-carboxypeptidase"/>
    <property type="match status" value="1"/>
</dbReference>
<keyword evidence="3" id="KW-0645">Protease</keyword>
<dbReference type="SUPFAM" id="SSF141986">
    <property type="entry name" value="LD-carboxypeptidase A C-terminal domain-like"/>
    <property type="match status" value="1"/>
</dbReference>
<evidence type="ECO:0000259" key="8">
    <source>
        <dbReference type="Pfam" id="PF17676"/>
    </source>
</evidence>
<evidence type="ECO:0000256" key="3">
    <source>
        <dbReference type="ARBA" id="ARBA00022670"/>
    </source>
</evidence>
<keyword evidence="2 9" id="KW-0121">Carboxypeptidase</keyword>
<dbReference type="GO" id="GO:0006508">
    <property type="term" value="P:proteolysis"/>
    <property type="evidence" value="ECO:0007669"/>
    <property type="project" value="UniProtKB-KW"/>
</dbReference>
<feature type="domain" description="LD-carboxypeptidase N-terminal" evidence="7">
    <location>
        <begin position="15"/>
        <end position="131"/>
    </location>
</feature>
<dbReference type="Pfam" id="PF02016">
    <property type="entry name" value="Peptidase_S66"/>
    <property type="match status" value="1"/>
</dbReference>
<dbReference type="PANTHER" id="PTHR30237">
    <property type="entry name" value="MURAMOYLTETRAPEPTIDE CARBOXYPEPTIDASE"/>
    <property type="match status" value="1"/>
</dbReference>
<evidence type="ECO:0000256" key="2">
    <source>
        <dbReference type="ARBA" id="ARBA00022645"/>
    </source>
</evidence>
<accession>A0A2Z5UTB5</accession>
<protein>
    <submittedName>
        <fullName evidence="9">Putative LD-carboxypeptidase</fullName>
    </submittedName>
</protein>